<dbReference type="InterPro" id="IPR057744">
    <property type="entry name" value="OTAase-like"/>
</dbReference>
<comment type="caution">
    <text evidence="2">The sequence shown here is derived from an EMBL/GenBank/DDBJ whole genome shotgun (WGS) entry which is preliminary data.</text>
</comment>
<dbReference type="PANTHER" id="PTHR43135">
    <property type="entry name" value="ALPHA-D-RIBOSE 1-METHYLPHOSPHONATE 5-TRIPHOSPHATE DIPHOSPHATASE"/>
    <property type="match status" value="1"/>
</dbReference>
<accession>A0ABN1GA33</accession>
<dbReference type="CDD" id="cd01299">
    <property type="entry name" value="Met_dep_hydrolase_A"/>
    <property type="match status" value="1"/>
</dbReference>
<sequence>MTSGLRQGTSTTLLVGGTLIDGTGAAARPGESVLIRDGRIAALGRAADDEAAANGVDVRIDATGRTVMPGLIDAHTHLTFGEPTGNDELFHHRTEAYSSMLSAYNARKVLRAGVTSVLDADCLWNIGVELRDAIETGIVEGPRMRAGGQALMTMLGGTAGRMIKDEGTTGYATVVHNRDMMVNEIRRQIKYGVDWIKIMVTGLIPSMKGPEVKVWSFDELRTVCDAAHELNTKVVAHCRNSESTREAALAGVDLIYHASYMDDRALDAVLESGSALCPTFTLLGNLADYGLKIGTAPELLDVFRAEVEVTANQMAKAHELGVTFLAGSETGFAVTPVGEWHARELEMFVQYMGMTPMDAIVAATRNGAFAMRMEGQLGTLEVGRIADVLVIDGNPLADITILQDQSKIVEVIKEGRRIDLTTPIPERKMRSSDQVRMLASCPLTRGLALTEEQLEKLARV</sequence>
<protein>
    <submittedName>
        <fullName evidence="2">Amidohydrolase family protein</fullName>
    </submittedName>
</protein>
<dbReference type="PANTHER" id="PTHR43135:SF3">
    <property type="entry name" value="ALPHA-D-RIBOSE 1-METHYLPHOSPHONATE 5-TRIPHOSPHATE DIPHOSPHATASE"/>
    <property type="match status" value="1"/>
</dbReference>
<dbReference type="Gene3D" id="3.20.20.140">
    <property type="entry name" value="Metal-dependent hydrolases"/>
    <property type="match status" value="1"/>
</dbReference>
<organism evidence="2 3">
    <name type="scientific">Sporichthya brevicatena</name>
    <dbReference type="NCBI Taxonomy" id="171442"/>
    <lineage>
        <taxon>Bacteria</taxon>
        <taxon>Bacillati</taxon>
        <taxon>Actinomycetota</taxon>
        <taxon>Actinomycetes</taxon>
        <taxon>Sporichthyales</taxon>
        <taxon>Sporichthyaceae</taxon>
        <taxon>Sporichthya</taxon>
    </lineage>
</organism>
<gene>
    <name evidence="2" type="ORF">GCM10009547_06490</name>
</gene>
<proteinExistence type="predicted"/>
<evidence type="ECO:0000313" key="2">
    <source>
        <dbReference type="EMBL" id="GAA0607266.1"/>
    </source>
</evidence>
<dbReference type="SUPFAM" id="SSF51338">
    <property type="entry name" value="Composite domain of metallo-dependent hydrolases"/>
    <property type="match status" value="1"/>
</dbReference>
<keyword evidence="3" id="KW-1185">Reference proteome</keyword>
<reference evidence="2 3" key="1">
    <citation type="journal article" date="2019" name="Int. J. Syst. Evol. Microbiol.">
        <title>The Global Catalogue of Microorganisms (GCM) 10K type strain sequencing project: providing services to taxonomists for standard genome sequencing and annotation.</title>
        <authorList>
            <consortium name="The Broad Institute Genomics Platform"/>
            <consortium name="The Broad Institute Genome Sequencing Center for Infectious Disease"/>
            <person name="Wu L."/>
            <person name="Ma J."/>
        </authorList>
    </citation>
    <scope>NUCLEOTIDE SEQUENCE [LARGE SCALE GENOMIC DNA]</scope>
    <source>
        <strain evidence="2 3">JCM 10671</strain>
    </source>
</reference>
<evidence type="ECO:0000313" key="3">
    <source>
        <dbReference type="Proteomes" id="UP001500957"/>
    </source>
</evidence>
<dbReference type="Gene3D" id="2.30.40.10">
    <property type="entry name" value="Urease, subunit C, domain 1"/>
    <property type="match status" value="1"/>
</dbReference>
<dbReference type="Pfam" id="PF01979">
    <property type="entry name" value="Amidohydro_1"/>
    <property type="match status" value="1"/>
</dbReference>
<feature type="domain" description="Amidohydrolase-related" evidence="1">
    <location>
        <begin position="66"/>
        <end position="417"/>
    </location>
</feature>
<dbReference type="Proteomes" id="UP001500957">
    <property type="component" value="Unassembled WGS sequence"/>
</dbReference>
<name>A0ABN1GA33_9ACTN</name>
<dbReference type="EMBL" id="BAAAHE010000007">
    <property type="protein sequence ID" value="GAA0607266.1"/>
    <property type="molecule type" value="Genomic_DNA"/>
</dbReference>
<dbReference type="SUPFAM" id="SSF51556">
    <property type="entry name" value="Metallo-dependent hydrolases"/>
    <property type="match status" value="1"/>
</dbReference>
<dbReference type="InterPro" id="IPR051781">
    <property type="entry name" value="Metallo-dep_Hydrolase"/>
</dbReference>
<dbReference type="RefSeq" id="WP_344601548.1">
    <property type="nucleotide sequence ID" value="NZ_BAAAHE010000007.1"/>
</dbReference>
<dbReference type="InterPro" id="IPR006680">
    <property type="entry name" value="Amidohydro-rel"/>
</dbReference>
<dbReference type="InterPro" id="IPR011059">
    <property type="entry name" value="Metal-dep_hydrolase_composite"/>
</dbReference>
<evidence type="ECO:0000259" key="1">
    <source>
        <dbReference type="Pfam" id="PF01979"/>
    </source>
</evidence>
<dbReference type="InterPro" id="IPR032466">
    <property type="entry name" value="Metal_Hydrolase"/>
</dbReference>